<protein>
    <submittedName>
        <fullName evidence="3">MBL fold metallo-hydrolase</fullName>
    </submittedName>
</protein>
<gene>
    <name evidence="3" type="ORF">F4Y60_01120</name>
</gene>
<dbReference type="Gene3D" id="3.60.15.10">
    <property type="entry name" value="Ribonuclease Z/Hydroxyacylglutathione hydrolase-like"/>
    <property type="match status" value="1"/>
</dbReference>
<keyword evidence="1 3" id="KW-0378">Hydrolase</keyword>
<dbReference type="InterPro" id="IPR044094">
    <property type="entry name" value="AtsA-like_MBL-fold"/>
</dbReference>
<dbReference type="CDD" id="cd07719">
    <property type="entry name" value="arylsulfatase_AtsA-like_MBL-fold"/>
    <property type="match status" value="1"/>
</dbReference>
<dbReference type="SMART" id="SM00849">
    <property type="entry name" value="Lactamase_B"/>
    <property type="match status" value="1"/>
</dbReference>
<dbReference type="SUPFAM" id="SSF56281">
    <property type="entry name" value="Metallo-hydrolase/oxidoreductase"/>
    <property type="match status" value="1"/>
</dbReference>
<dbReference type="AlphaFoldDB" id="A0A6B0XVX8"/>
<evidence type="ECO:0000256" key="1">
    <source>
        <dbReference type="ARBA" id="ARBA00022801"/>
    </source>
</evidence>
<dbReference type="InterPro" id="IPR036866">
    <property type="entry name" value="RibonucZ/Hydroxyglut_hydro"/>
</dbReference>
<organism evidence="3">
    <name type="scientific">Boseongicola sp. SB0664_bin_43</name>
    <dbReference type="NCBI Taxonomy" id="2604844"/>
    <lineage>
        <taxon>Bacteria</taxon>
        <taxon>Pseudomonadati</taxon>
        <taxon>Pseudomonadota</taxon>
        <taxon>Alphaproteobacteria</taxon>
        <taxon>Rhodobacterales</taxon>
        <taxon>Paracoccaceae</taxon>
        <taxon>Boseongicola</taxon>
    </lineage>
</organism>
<dbReference type="GO" id="GO:0042781">
    <property type="term" value="F:3'-tRNA processing endoribonuclease activity"/>
    <property type="evidence" value="ECO:0007669"/>
    <property type="project" value="TreeGrafter"/>
</dbReference>
<accession>A0A6B0XVX8</accession>
<sequence length="283" mass="30949">MKVTLLGTGSPEAHASRASSGYLVEAGNDTLLLDCGGGIFDRLLQSGRSPGDVTHLVFSHLHSDHMMDYARLVHARWDAGADNLGVWGPAPLAEVTRRYFGPEGALALDLVARTELPQSKRVWQERGGVLPRPWPDPKVTEMRPPSLVNGSGWTLRAIEVPHAQPYLTCLGFRIESDGKSVVYAGDSGHSPELEAFIKDADLLIHWCYRLSHEPAPDPDFAATCPGHLETAGLAERAGVKHLILTHWRVQHDKEEVLSNVCKEVAACYSGRFTIARDLAEIVP</sequence>
<feature type="domain" description="Metallo-beta-lactamase" evidence="2">
    <location>
        <begin position="18"/>
        <end position="227"/>
    </location>
</feature>
<reference evidence="3" key="1">
    <citation type="submission" date="2019-09" db="EMBL/GenBank/DDBJ databases">
        <title>Characterisation of the sponge microbiome using genome-centric metagenomics.</title>
        <authorList>
            <person name="Engelberts J.P."/>
            <person name="Robbins S.J."/>
            <person name="De Goeij J.M."/>
            <person name="Aranda M."/>
            <person name="Bell S.C."/>
            <person name="Webster N.S."/>
        </authorList>
    </citation>
    <scope>NUCLEOTIDE SEQUENCE</scope>
    <source>
        <strain evidence="3">SB0664_bin_43</strain>
    </source>
</reference>
<dbReference type="EMBL" id="VXRY01000047">
    <property type="protein sequence ID" value="MXY32698.1"/>
    <property type="molecule type" value="Genomic_DNA"/>
</dbReference>
<name>A0A6B0XVX8_9RHOB</name>
<dbReference type="Pfam" id="PF12706">
    <property type="entry name" value="Lactamase_B_2"/>
    <property type="match status" value="1"/>
</dbReference>
<dbReference type="InterPro" id="IPR001279">
    <property type="entry name" value="Metallo-B-lactamas"/>
</dbReference>
<dbReference type="PANTHER" id="PTHR46018:SF2">
    <property type="entry name" value="ZINC PHOSPHODIESTERASE ELAC PROTEIN 1"/>
    <property type="match status" value="1"/>
</dbReference>
<proteinExistence type="predicted"/>
<dbReference type="PANTHER" id="PTHR46018">
    <property type="entry name" value="ZINC PHOSPHODIESTERASE ELAC PROTEIN 1"/>
    <property type="match status" value="1"/>
</dbReference>
<evidence type="ECO:0000259" key="2">
    <source>
        <dbReference type="SMART" id="SM00849"/>
    </source>
</evidence>
<comment type="caution">
    <text evidence="3">The sequence shown here is derived from an EMBL/GenBank/DDBJ whole genome shotgun (WGS) entry which is preliminary data.</text>
</comment>
<evidence type="ECO:0000313" key="3">
    <source>
        <dbReference type="EMBL" id="MXY32698.1"/>
    </source>
</evidence>